<gene>
    <name evidence="2" type="ORF">AAND1436_LOCUS13730</name>
</gene>
<sequence>MEEQHEGVRLLRERRSSQEAKAQAEEAEVARLQAHIDNLQKEIVAADFRRDRAEADSAAKRKVHRWASLCAMSLIQEHEKAFCKEVEDFEAAVRESEILAGPAAPVSPRPGGFYAQLASAAA</sequence>
<dbReference type="AlphaFoldDB" id="A0A7S2BW66"/>
<name>A0A7S2BW66_9DINO</name>
<proteinExistence type="predicted"/>
<accession>A0A7S2BW66</accession>
<organism evidence="2">
    <name type="scientific">Alexandrium andersonii</name>
    <dbReference type="NCBI Taxonomy" id="327968"/>
    <lineage>
        <taxon>Eukaryota</taxon>
        <taxon>Sar</taxon>
        <taxon>Alveolata</taxon>
        <taxon>Dinophyceae</taxon>
        <taxon>Gonyaulacales</taxon>
        <taxon>Pyrocystaceae</taxon>
        <taxon>Alexandrium</taxon>
    </lineage>
</organism>
<protein>
    <submittedName>
        <fullName evidence="2">Uncharacterized protein</fullName>
    </submittedName>
</protein>
<feature type="region of interest" description="Disordered" evidence="1">
    <location>
        <begin position="1"/>
        <end position="22"/>
    </location>
</feature>
<evidence type="ECO:0000313" key="2">
    <source>
        <dbReference type="EMBL" id="CAD9408255.1"/>
    </source>
</evidence>
<dbReference type="EMBL" id="HBGQ01027754">
    <property type="protein sequence ID" value="CAD9408255.1"/>
    <property type="molecule type" value="Transcribed_RNA"/>
</dbReference>
<evidence type="ECO:0000256" key="1">
    <source>
        <dbReference type="SAM" id="MobiDB-lite"/>
    </source>
</evidence>
<reference evidence="2" key="1">
    <citation type="submission" date="2021-01" db="EMBL/GenBank/DDBJ databases">
        <authorList>
            <person name="Corre E."/>
            <person name="Pelletier E."/>
            <person name="Niang G."/>
            <person name="Scheremetjew M."/>
            <person name="Finn R."/>
            <person name="Kale V."/>
            <person name="Holt S."/>
            <person name="Cochrane G."/>
            <person name="Meng A."/>
            <person name="Brown T."/>
            <person name="Cohen L."/>
        </authorList>
    </citation>
    <scope>NUCLEOTIDE SEQUENCE</scope>
    <source>
        <strain evidence="2">CCMP2222</strain>
    </source>
</reference>